<keyword evidence="1" id="KW-0732">Signal</keyword>
<feature type="signal peptide" evidence="1">
    <location>
        <begin position="1"/>
        <end position="21"/>
    </location>
</feature>
<dbReference type="RefSeq" id="WP_263336464.1">
    <property type="nucleotide sequence ID" value="NZ_JAOVQO010000010.1"/>
</dbReference>
<evidence type="ECO:0000256" key="1">
    <source>
        <dbReference type="SAM" id="SignalP"/>
    </source>
</evidence>
<organism evidence="2 3">
    <name type="scientific">Albidovulum salinarum</name>
    <dbReference type="NCBI Taxonomy" id="2984153"/>
    <lineage>
        <taxon>Bacteria</taxon>
        <taxon>Pseudomonadati</taxon>
        <taxon>Pseudomonadota</taxon>
        <taxon>Alphaproteobacteria</taxon>
        <taxon>Rhodobacterales</taxon>
        <taxon>Paracoccaceae</taxon>
        <taxon>Albidovulum</taxon>
    </lineage>
</organism>
<dbReference type="PROSITE" id="PS51257">
    <property type="entry name" value="PROKAR_LIPOPROTEIN"/>
    <property type="match status" value="1"/>
</dbReference>
<comment type="caution">
    <text evidence="2">The sequence shown here is derived from an EMBL/GenBank/DDBJ whole genome shotgun (WGS) entry which is preliminary data.</text>
</comment>
<keyword evidence="3" id="KW-1185">Reference proteome</keyword>
<reference evidence="2 3" key="1">
    <citation type="submission" date="2022-10" db="EMBL/GenBank/DDBJ databases">
        <title>Defluviimonas sp. nov., isolated from ocean surface sediments.</title>
        <authorList>
            <person name="He W."/>
            <person name="Wang L."/>
            <person name="Zhang D.-F."/>
        </authorList>
    </citation>
    <scope>NUCLEOTIDE SEQUENCE [LARGE SCALE GENOMIC DNA]</scope>
    <source>
        <strain evidence="2 3">WL0024</strain>
    </source>
</reference>
<evidence type="ECO:0000313" key="3">
    <source>
        <dbReference type="Proteomes" id="UP001209535"/>
    </source>
</evidence>
<dbReference type="Proteomes" id="UP001209535">
    <property type="component" value="Unassembled WGS sequence"/>
</dbReference>
<feature type="chain" id="PRO_5047294458" evidence="1">
    <location>
        <begin position="22"/>
        <end position="55"/>
    </location>
</feature>
<evidence type="ECO:0000313" key="2">
    <source>
        <dbReference type="EMBL" id="MCU9848753.1"/>
    </source>
</evidence>
<name>A0ABT2X478_9RHOB</name>
<dbReference type="GO" id="GO:0016829">
    <property type="term" value="F:lyase activity"/>
    <property type="evidence" value="ECO:0007669"/>
    <property type="project" value="UniProtKB-KW"/>
</dbReference>
<gene>
    <name evidence="2" type="ORF">OEZ60_12135</name>
</gene>
<keyword evidence="2" id="KW-0456">Lyase</keyword>
<protein>
    <submittedName>
        <fullName evidence="2">Adenylosuccinate lyase</fullName>
    </submittedName>
</protein>
<sequence length="55" mass="5364">MLLKAIVTATALAASLTPALAGSGGCGHSDRQAQVSCADGKTWDAATQSCITVGS</sequence>
<accession>A0ABT2X478</accession>
<proteinExistence type="predicted"/>
<dbReference type="EMBL" id="JAOVQO010000010">
    <property type="protein sequence ID" value="MCU9848753.1"/>
    <property type="molecule type" value="Genomic_DNA"/>
</dbReference>